<evidence type="ECO:0000313" key="3">
    <source>
        <dbReference type="EMBL" id="GID48618.1"/>
    </source>
</evidence>
<dbReference type="EMBL" id="BOMF01000107">
    <property type="protein sequence ID" value="GID48618.1"/>
    <property type="molecule type" value="Genomic_DNA"/>
</dbReference>
<dbReference type="PANTHER" id="PTHR21240:SF28">
    <property type="entry name" value="ISO-OROTATE DECARBOXYLASE (EUROFUNG)"/>
    <property type="match status" value="1"/>
</dbReference>
<dbReference type="SUPFAM" id="SSF51556">
    <property type="entry name" value="Metallo-dependent hydrolases"/>
    <property type="match status" value="1"/>
</dbReference>
<name>A0ABQ3WR06_9ACTN</name>
<dbReference type="InterPro" id="IPR032466">
    <property type="entry name" value="Metal_Hydrolase"/>
</dbReference>
<dbReference type="PANTHER" id="PTHR21240">
    <property type="entry name" value="2-AMINO-3-CARBOXYLMUCONATE-6-SEMIALDEHYDE DECARBOXYLASE"/>
    <property type="match status" value="1"/>
</dbReference>
<dbReference type="RefSeq" id="WP_204298795.1">
    <property type="nucleotide sequence ID" value="NZ_BAAAGQ010000027.1"/>
</dbReference>
<sequence length="332" mass="36901">MRIDVHAHYWAASYIDKLVELGRHDLARAGRQRDDLDERIAEMDANRVDVQILSAIGLDTYVGHPEGDAEGCRHINDTYADVVARYRGRFAAFASVPLPWVDEAVTEAVRALDDLGMAGIALPCSFDGRPIDDLEFEPFWAALAERSAAVYVHPVGAHSSCHPGLADWNLTMAYGSPTQVAAAAVRIAFSGISTRYPQLRFIFAMCGGTLPLLWKRHEVNLYRGIRMSAVAAVGRNFFSWIDDLPIDRADPMGLLKDFWYDTAFQDVPEVMFLVQHSFGTGRLLLGSDAIFANLTEAVRYIEDSPYLSADEKHHILDVRAAELLRLPAPAQQ</sequence>
<dbReference type="Gene3D" id="3.20.20.140">
    <property type="entry name" value="Metal-dependent hydrolases"/>
    <property type="match status" value="1"/>
</dbReference>
<dbReference type="Pfam" id="PF04909">
    <property type="entry name" value="Amidohydro_2"/>
    <property type="match status" value="1"/>
</dbReference>
<comment type="caution">
    <text evidence="3">The sequence shown here is derived from an EMBL/GenBank/DDBJ whole genome shotgun (WGS) entry which is preliminary data.</text>
</comment>
<accession>A0ABQ3WR06</accession>
<feature type="domain" description="Amidohydrolase-related" evidence="2">
    <location>
        <begin position="3"/>
        <end position="326"/>
    </location>
</feature>
<proteinExistence type="predicted"/>
<gene>
    <name evidence="3" type="ORF">Aca07nite_58930</name>
</gene>
<organism evidence="3">
    <name type="scientific">Actinoplanes campanulatus</name>
    <dbReference type="NCBI Taxonomy" id="113559"/>
    <lineage>
        <taxon>Bacteria</taxon>
        <taxon>Bacillati</taxon>
        <taxon>Actinomycetota</taxon>
        <taxon>Actinomycetes</taxon>
        <taxon>Micromonosporales</taxon>
        <taxon>Micromonosporaceae</taxon>
        <taxon>Actinoplanes</taxon>
    </lineage>
</organism>
<evidence type="ECO:0000256" key="1">
    <source>
        <dbReference type="ARBA" id="ARBA00023239"/>
    </source>
</evidence>
<keyword evidence="1" id="KW-0456">Lyase</keyword>
<dbReference type="InterPro" id="IPR032465">
    <property type="entry name" value="ACMSD"/>
</dbReference>
<reference evidence="3" key="1">
    <citation type="submission" date="2021-01" db="EMBL/GenBank/DDBJ databases">
        <title>Whole genome shotgun sequence of Actinoplanes capillaceus NBRC 16408.</title>
        <authorList>
            <person name="Komaki H."/>
            <person name="Tamura T."/>
        </authorList>
    </citation>
    <scope>NUCLEOTIDE SEQUENCE [LARGE SCALE GENOMIC DNA]</scope>
    <source>
        <strain evidence="3">NBRC 16408</strain>
    </source>
</reference>
<dbReference type="InterPro" id="IPR006680">
    <property type="entry name" value="Amidohydro-rel"/>
</dbReference>
<protein>
    <submittedName>
        <fullName evidence="3">Amidohydrolase (Aminocarboxymuconate-semialdehyde decarboxylase)</fullName>
    </submittedName>
</protein>
<evidence type="ECO:0000259" key="2">
    <source>
        <dbReference type="Pfam" id="PF04909"/>
    </source>
</evidence>